<evidence type="ECO:0000256" key="1">
    <source>
        <dbReference type="ARBA" id="ARBA00022617"/>
    </source>
</evidence>
<dbReference type="SUPFAM" id="SSF46626">
    <property type="entry name" value="Cytochrome c"/>
    <property type="match status" value="1"/>
</dbReference>
<dbReference type="KEGG" id="grs:C7S20_03305"/>
<evidence type="ECO:0000259" key="6">
    <source>
        <dbReference type="PROSITE" id="PS51007"/>
    </source>
</evidence>
<dbReference type="PROSITE" id="PS51007">
    <property type="entry name" value="CYTC"/>
    <property type="match status" value="1"/>
</dbReference>
<protein>
    <submittedName>
        <fullName evidence="7">Cytochrome C</fullName>
    </submittedName>
</protein>
<feature type="domain" description="Cytochrome c" evidence="6">
    <location>
        <begin position="78"/>
        <end position="168"/>
    </location>
</feature>
<keyword evidence="2 4" id="KW-0479">Metal-binding</keyword>
<dbReference type="EMBL" id="CP028136">
    <property type="protein sequence ID" value="AVR47311.1"/>
    <property type="molecule type" value="Genomic_DNA"/>
</dbReference>
<dbReference type="RefSeq" id="WP_107014078.1">
    <property type="nucleotide sequence ID" value="NZ_CP028136.1"/>
</dbReference>
<evidence type="ECO:0000256" key="4">
    <source>
        <dbReference type="PROSITE-ProRule" id="PRU00433"/>
    </source>
</evidence>
<dbReference type="Gene3D" id="1.10.760.10">
    <property type="entry name" value="Cytochrome c-like domain"/>
    <property type="match status" value="1"/>
</dbReference>
<feature type="region of interest" description="Disordered" evidence="5">
    <location>
        <begin position="23"/>
        <end position="65"/>
    </location>
</feature>
<dbReference type="GO" id="GO:0009055">
    <property type="term" value="F:electron transfer activity"/>
    <property type="evidence" value="ECO:0007669"/>
    <property type="project" value="InterPro"/>
</dbReference>
<dbReference type="Proteomes" id="UP000241507">
    <property type="component" value="Chromosome"/>
</dbReference>
<dbReference type="Pfam" id="PF00034">
    <property type="entry name" value="Cytochrom_C"/>
    <property type="match status" value="1"/>
</dbReference>
<organism evidence="7 8">
    <name type="scientific">Christiangramia fulva</name>
    <dbReference type="NCBI Taxonomy" id="2126553"/>
    <lineage>
        <taxon>Bacteria</taxon>
        <taxon>Pseudomonadati</taxon>
        <taxon>Bacteroidota</taxon>
        <taxon>Flavobacteriia</taxon>
        <taxon>Flavobacteriales</taxon>
        <taxon>Flavobacteriaceae</taxon>
        <taxon>Christiangramia</taxon>
    </lineage>
</organism>
<dbReference type="GO" id="GO:0046872">
    <property type="term" value="F:metal ion binding"/>
    <property type="evidence" value="ECO:0007669"/>
    <property type="project" value="UniProtKB-KW"/>
</dbReference>
<dbReference type="PROSITE" id="PS51257">
    <property type="entry name" value="PROKAR_LIPOPROTEIN"/>
    <property type="match status" value="1"/>
</dbReference>
<reference evidence="8" key="1">
    <citation type="submission" date="2018-03" db="EMBL/GenBank/DDBJ databases">
        <title>Gramella fulva sp. nov., isolated from a dry surface of tidal flat.</title>
        <authorList>
            <person name="Hwang S.H."/>
            <person name="Hwang W.M."/>
            <person name="Kang K."/>
            <person name="Ahn T.-Y."/>
        </authorList>
    </citation>
    <scope>NUCLEOTIDE SEQUENCE [LARGE SCALE GENOMIC DNA]</scope>
    <source>
        <strain evidence="8">SH35</strain>
    </source>
</reference>
<accession>A0A2R3ZAM7</accession>
<dbReference type="InterPro" id="IPR009056">
    <property type="entry name" value="Cyt_c-like_dom"/>
</dbReference>
<evidence type="ECO:0000256" key="3">
    <source>
        <dbReference type="ARBA" id="ARBA00023004"/>
    </source>
</evidence>
<evidence type="ECO:0000313" key="7">
    <source>
        <dbReference type="EMBL" id="AVR47311.1"/>
    </source>
</evidence>
<keyword evidence="3 4" id="KW-0408">Iron</keyword>
<name>A0A2R3ZAM7_9FLAO</name>
<dbReference type="OrthoDB" id="955119at2"/>
<keyword evidence="8" id="KW-1185">Reference proteome</keyword>
<dbReference type="GO" id="GO:0020037">
    <property type="term" value="F:heme binding"/>
    <property type="evidence" value="ECO:0007669"/>
    <property type="project" value="InterPro"/>
</dbReference>
<sequence length="168" mass="18585">MNYLNRILGIIGLTALLACGGHDEKKEKDNDDIQLGNYESSSAPKEEKSAPATAQVDMSDKGIGPVENVELSDEIDMDLAKKGETIYSNNCTACHKPTKKFIGPAPVGILDRRSPEWVMNMILNPTEMLQKDPIAKQLLVEYNGSPMADQNLTEDEARAVLEYFRTLK</sequence>
<keyword evidence="1 4" id="KW-0349">Heme</keyword>
<evidence type="ECO:0000256" key="5">
    <source>
        <dbReference type="SAM" id="MobiDB-lite"/>
    </source>
</evidence>
<proteinExistence type="predicted"/>
<dbReference type="AlphaFoldDB" id="A0A2R3ZAM7"/>
<evidence type="ECO:0000313" key="8">
    <source>
        <dbReference type="Proteomes" id="UP000241507"/>
    </source>
</evidence>
<gene>
    <name evidence="7" type="ORF">C7S20_03305</name>
</gene>
<dbReference type="InterPro" id="IPR036909">
    <property type="entry name" value="Cyt_c-like_dom_sf"/>
</dbReference>
<evidence type="ECO:0000256" key="2">
    <source>
        <dbReference type="ARBA" id="ARBA00022723"/>
    </source>
</evidence>